<keyword evidence="6" id="KW-1185">Reference proteome</keyword>
<keyword evidence="3" id="KW-0813">Transport</keyword>
<evidence type="ECO:0000313" key="5">
    <source>
        <dbReference type="EMBL" id="KAI7736605.1"/>
    </source>
</evidence>
<comment type="similarity">
    <text evidence="2">Belongs to the NUP186/NUP192/NUP205 family.</text>
</comment>
<dbReference type="EMBL" id="JAMZMK010009233">
    <property type="protein sequence ID" value="KAI7736605.1"/>
    <property type="molecule type" value="Genomic_DNA"/>
</dbReference>
<dbReference type="PANTHER" id="PTHR31344:SF0">
    <property type="entry name" value="NUCLEAR PORE COMPLEX PROTEIN NUP205"/>
    <property type="match status" value="1"/>
</dbReference>
<evidence type="ECO:0008006" key="7">
    <source>
        <dbReference type="Google" id="ProtNLM"/>
    </source>
</evidence>
<name>A0AAD5C7X4_AMBAR</name>
<evidence type="ECO:0000256" key="3">
    <source>
        <dbReference type="ARBA" id="ARBA00022448"/>
    </source>
</evidence>
<proteinExistence type="inferred from homology"/>
<dbReference type="Pfam" id="PF11894">
    <property type="entry name" value="Nup192"/>
    <property type="match status" value="1"/>
</dbReference>
<protein>
    <recommendedName>
        <fullName evidence="7">Nuclear pore complex protein NUP205</fullName>
    </recommendedName>
</protein>
<comment type="subcellular location">
    <subcellularLocation>
        <location evidence="1">Nucleus</location>
    </subcellularLocation>
</comment>
<dbReference type="InterPro" id="IPR021827">
    <property type="entry name" value="Nup186/Nup192/Nup205"/>
</dbReference>
<evidence type="ECO:0000256" key="2">
    <source>
        <dbReference type="ARBA" id="ARBA00005892"/>
    </source>
</evidence>
<accession>A0AAD5C7X4</accession>
<evidence type="ECO:0000313" key="6">
    <source>
        <dbReference type="Proteomes" id="UP001206925"/>
    </source>
</evidence>
<keyword evidence="4" id="KW-0539">Nucleus</keyword>
<dbReference type="PANTHER" id="PTHR31344">
    <property type="entry name" value="NUCLEAR PORE COMPLEX PROTEIN NUP205"/>
    <property type="match status" value="1"/>
</dbReference>
<sequence>MVSAKQLLSTIESTLLGPSPSPSQRIELIHAIRHSLPSLRSLLSFPPPKASDRAQVESKEVRLPDSGLIPLDDQDVQIALKLSDDLHLNEIDCVRLLVSANQEWGLQGRGPLDILRLTSGLWYTERRDLITALYTLLRAIVLDQGLEADLQADILKYVEDLINSGLRQRLISLIKELKREEPAGLGGPNSERYILDSRGALVERRAVVCRERLILGHCLVLSLLVVRASSKDVKDIFTTLKDSAGDISGSTDIVKNQITFSLLFSLIISLISDALSASPDEMSILSRDVSFRQDFHETVMAVGNDQIIEGCMHCVRLAWAVHLMIIQDLTDASEISNDGRKINSCLEVVFSNNVFQFLIDKVLRTPAYQNDDEDVIYIYNAYLHKLVTSFLSHPLARDKVKETKEKATPSQQNAESTPQTFVSLLEFVSEIYEKEPELLSGNDVLWTFVTFSGEDHNNFQTLVAFLKMLSTLASSEEGASKVYELLQGRMFRSVSWSTLFDCLSIYEEKFKQALQNAGPALPEIQEGDAKALVAYLCVLRKVVENGNPIERKTWFPDIEPLFKLLSYENVPPYLKGALRTSISTFIDVSPNLKDTIWGFLEQYDLPVVVGPQVGQMMGTQVYDMRFELNEVEARSEHYPSTISFLNLLNALIADERDTTDRGRRFIGIFRFIYDHVFGPFSQRAYADPSEKWQLGVACLQHFKMILSMYDIKDEDIDIVVNQSQLMAPQSTPLPMQLPDFMSGKTVFRNIMGILLPGVDAIIADRTNHTYGLLLEKAVLLSLEIVILVLEKDSSVSEFWRPIYQPFDVILSQDHNQIVALLEYIRYDFHPQIQQCSIKIMTILSSRMVGLVPLLLKSNSAGLLVEDYAACLELSSEGSQVVENSSDDPGVLIMQLLIDNISRPAPNITHFLLRFDLDSPVERTVLQPKFNYSCLKVILDILETLPKPDVNYLLHEFGFQLLYELCSDPLTSGPTIDLLSTKKYQFFVKHLDNIGVAPLPKRNNTQPLRISSLHQRAWLLKLLALELHIGNVTSSSHREVCNIIIGHLFGQSETEYYSDNNLLLLQNSPEDTANRAISRSKVLELLEIIQFRSPDTTMKHSEILSHTKFGRMADDILANPETNEKGGKCNFDNPQLSSFGSEVELNEAKNTVQQLLRWAYKHNKNLEEQAAQLHMLAGWSQVVEISASRRLSSMENRSEILFQLLDASLNASGSPDCSLKMALMLTRVSITCMAKLRDERFISSSVLNSDTVTCLDVIMTKRLSNGACHSILYKIMMAILRNDTSEALRRRQYTLLLSYFQYCQHVLDPDVPTTILQSLLVDEEENGDLDLEKIDHDQAELARANLSIIRKEAQSDSMHSIDPLQRLCALEAQLALLLRISHKYGKSGAQILFSMGAFEHISSCMTQNMQVKGNIRRFDTSFGKDSFADIHRQRMVVSPSLRLVFSLTSLVETSEFFEVKNKIVREVVDFVKGHQLLFDQVLRQDIDDADELAMEQMNIVVGILSKVWPYEEGAEYGFVQGLFGLMHTLFSRDSTFLSSAQSKQKKPESSAFRLCFSLSSYLYFLVKNKSLRLQVSNNSTDYSAPAGQQQPTLSLLGFLLNSVTTALENAAEEKSLLLNKIQDINELSRQEVDEIIKMCVLEDQAAASDNIQKRRYIAMVEMCRVAGNRDRLITLLLLLAENLLNIFLIHFQNSQTGEDLESFCSKLLPILERLELLREDKVGHNLKVFQRLATSIKELTIQKLAL</sequence>
<evidence type="ECO:0000256" key="1">
    <source>
        <dbReference type="ARBA" id="ARBA00004123"/>
    </source>
</evidence>
<dbReference type="Proteomes" id="UP001206925">
    <property type="component" value="Unassembled WGS sequence"/>
</dbReference>
<comment type="caution">
    <text evidence="5">The sequence shown here is derived from an EMBL/GenBank/DDBJ whole genome shotgun (WGS) entry which is preliminary data.</text>
</comment>
<gene>
    <name evidence="5" type="ORF">M8C21_033672</name>
</gene>
<evidence type="ECO:0000256" key="4">
    <source>
        <dbReference type="ARBA" id="ARBA00023242"/>
    </source>
</evidence>
<reference evidence="5" key="1">
    <citation type="submission" date="2022-06" db="EMBL/GenBank/DDBJ databases">
        <title>Uncovering the hologenomic basis of an extraordinary plant invasion.</title>
        <authorList>
            <person name="Bieker V.C."/>
            <person name="Martin M.D."/>
            <person name="Gilbert T."/>
            <person name="Hodgins K."/>
            <person name="Battlay P."/>
            <person name="Petersen B."/>
            <person name="Wilson J."/>
        </authorList>
    </citation>
    <scope>NUCLEOTIDE SEQUENCE</scope>
    <source>
        <strain evidence="5">AA19_3_7</strain>
        <tissue evidence="5">Leaf</tissue>
    </source>
</reference>
<dbReference type="GO" id="GO:0005643">
    <property type="term" value="C:nuclear pore"/>
    <property type="evidence" value="ECO:0007669"/>
    <property type="project" value="InterPro"/>
</dbReference>
<organism evidence="5 6">
    <name type="scientific">Ambrosia artemisiifolia</name>
    <name type="common">Common ragweed</name>
    <dbReference type="NCBI Taxonomy" id="4212"/>
    <lineage>
        <taxon>Eukaryota</taxon>
        <taxon>Viridiplantae</taxon>
        <taxon>Streptophyta</taxon>
        <taxon>Embryophyta</taxon>
        <taxon>Tracheophyta</taxon>
        <taxon>Spermatophyta</taxon>
        <taxon>Magnoliopsida</taxon>
        <taxon>eudicotyledons</taxon>
        <taxon>Gunneridae</taxon>
        <taxon>Pentapetalae</taxon>
        <taxon>asterids</taxon>
        <taxon>campanulids</taxon>
        <taxon>Asterales</taxon>
        <taxon>Asteraceae</taxon>
        <taxon>Asteroideae</taxon>
        <taxon>Heliantheae alliance</taxon>
        <taxon>Heliantheae</taxon>
        <taxon>Ambrosia</taxon>
    </lineage>
</organism>